<evidence type="ECO:0000313" key="4">
    <source>
        <dbReference type="Proteomes" id="UP000611554"/>
    </source>
</evidence>
<dbReference type="SUPFAM" id="SSF53681">
    <property type="entry name" value="Aspartate/glutamate racemase"/>
    <property type="match status" value="2"/>
</dbReference>
<dbReference type="NCBIfam" id="TIGR00035">
    <property type="entry name" value="asp_race"/>
    <property type="match status" value="1"/>
</dbReference>
<dbReference type="InterPro" id="IPR004380">
    <property type="entry name" value="Asp_race"/>
</dbReference>
<dbReference type="PANTHER" id="PTHR21198:SF7">
    <property type="entry name" value="ASPARTATE-GLUTAMATE RACEMASE FAMILY"/>
    <property type="match status" value="1"/>
</dbReference>
<keyword evidence="2" id="KW-0413">Isomerase</keyword>
<dbReference type="InterPro" id="IPR015942">
    <property type="entry name" value="Asp/Glu/hydantoin_racemase"/>
</dbReference>
<dbReference type="InterPro" id="IPR001920">
    <property type="entry name" value="Asp/Glu_race"/>
</dbReference>
<organism evidence="3 4">
    <name type="scientific">Streptosporangium pseudovulgare</name>
    <dbReference type="NCBI Taxonomy" id="35765"/>
    <lineage>
        <taxon>Bacteria</taxon>
        <taxon>Bacillati</taxon>
        <taxon>Actinomycetota</taxon>
        <taxon>Actinomycetes</taxon>
        <taxon>Streptosporangiales</taxon>
        <taxon>Streptosporangiaceae</taxon>
        <taxon>Streptosporangium</taxon>
    </lineage>
</organism>
<dbReference type="Proteomes" id="UP000611554">
    <property type="component" value="Unassembled WGS sequence"/>
</dbReference>
<dbReference type="PANTHER" id="PTHR21198">
    <property type="entry name" value="GLUTAMATE RACEMASE"/>
    <property type="match status" value="1"/>
</dbReference>
<keyword evidence="4" id="KW-1185">Reference proteome</keyword>
<accession>A0ABQ2RER3</accession>
<dbReference type="Gene3D" id="3.40.50.1860">
    <property type="match status" value="2"/>
</dbReference>
<evidence type="ECO:0000256" key="1">
    <source>
        <dbReference type="ARBA" id="ARBA00007847"/>
    </source>
</evidence>
<reference evidence="4" key="1">
    <citation type="journal article" date="2019" name="Int. J. Syst. Evol. Microbiol.">
        <title>The Global Catalogue of Microorganisms (GCM) 10K type strain sequencing project: providing services to taxonomists for standard genome sequencing and annotation.</title>
        <authorList>
            <consortium name="The Broad Institute Genomics Platform"/>
            <consortium name="The Broad Institute Genome Sequencing Center for Infectious Disease"/>
            <person name="Wu L."/>
            <person name="Ma J."/>
        </authorList>
    </citation>
    <scope>NUCLEOTIDE SEQUENCE [LARGE SCALE GENOMIC DNA]</scope>
    <source>
        <strain evidence="4">JCM 3115</strain>
    </source>
</reference>
<comment type="caution">
    <text evidence="3">The sequence shown here is derived from an EMBL/GenBank/DDBJ whole genome shotgun (WGS) entry which is preliminary data.</text>
</comment>
<proteinExistence type="inferred from homology"/>
<evidence type="ECO:0000313" key="3">
    <source>
        <dbReference type="EMBL" id="GGQ22890.1"/>
    </source>
</evidence>
<dbReference type="EMBL" id="BMQJ01000018">
    <property type="protein sequence ID" value="GGQ22890.1"/>
    <property type="molecule type" value="Genomic_DNA"/>
</dbReference>
<name>A0ABQ2RER3_9ACTN</name>
<protein>
    <submittedName>
        <fullName evidence="3">Aspartate racemase</fullName>
    </submittedName>
</protein>
<dbReference type="Pfam" id="PF01177">
    <property type="entry name" value="Asp_Glu_race"/>
    <property type="match status" value="1"/>
</dbReference>
<evidence type="ECO:0000256" key="2">
    <source>
        <dbReference type="ARBA" id="ARBA00023235"/>
    </source>
</evidence>
<gene>
    <name evidence="3" type="ORF">GCM10010140_61610</name>
</gene>
<sequence>MGHHGSMTRTIGLIGGMSWESSAEYYRLLNEETRRRLGGHHCARSLLLTLDFAEIEAMQRAGDWEAAGRRLAQAAKTLEQAGAEMVLLCTNTMHRVAEAVEAAIGVPFVHIVDATAERITRAGLTTVGLLGTRFTMEMDFYRSRMLGHGLEILVPDEPGRTLVHDVIYRELTQGRVEDSSREAYRRIITDLAERGAQGVILGCTEITLLIGPQDSAVPVFDSTRIHVEHAVDLASR</sequence>
<comment type="similarity">
    <text evidence="1">Belongs to the aspartate/glutamate racemases family.</text>
</comment>